<keyword evidence="3" id="KW-1185">Reference proteome</keyword>
<dbReference type="OrthoDB" id="2417712at2759"/>
<sequence>RIVIIFLDGLHHLQKFVDHNHSPQASSASIVKTTAHIKKQAQETNNQPAQIIQNNIVNVPEEIHPYISSHNALHIKIKHARRTEMSPQPKTLDEINISDSLHSTLDGDLFLVRDSIIDQGRILLFTTRANIQHLNQILFWIMDGTFKTVPTLFRQLYTIHAPVGSENNSRILPLVYILMTSKSEELYIKLFQDLINFAEENDIQLKSSRILTDFEQAAINASNIEFSGVTNKECFFYLGQSGWRKIQNCGLATQYGENEHFSFMLRHLFALAFLSQHEISAAFDILKLEMSPEAKEVVQWFEDNYVHGRMRTQLRNGIPRTQNNVEAWYCRWETLIGQAHVGVYTIIKEFQKEQQKVEFQIENILRGEQRPKPRKKILDREKRIMTVVENRANCTVMEFLHEIAHNLSL</sequence>
<feature type="non-terminal residue" evidence="2">
    <location>
        <position position="409"/>
    </location>
</feature>
<dbReference type="AlphaFoldDB" id="A0A9N9F9G0"/>
<protein>
    <submittedName>
        <fullName evidence="2">9673_t:CDS:1</fullName>
    </submittedName>
</protein>
<evidence type="ECO:0000313" key="2">
    <source>
        <dbReference type="EMBL" id="CAG8517757.1"/>
    </source>
</evidence>
<organism evidence="2 3">
    <name type="scientific">Ambispora gerdemannii</name>
    <dbReference type="NCBI Taxonomy" id="144530"/>
    <lineage>
        <taxon>Eukaryota</taxon>
        <taxon>Fungi</taxon>
        <taxon>Fungi incertae sedis</taxon>
        <taxon>Mucoromycota</taxon>
        <taxon>Glomeromycotina</taxon>
        <taxon>Glomeromycetes</taxon>
        <taxon>Archaeosporales</taxon>
        <taxon>Ambisporaceae</taxon>
        <taxon>Ambispora</taxon>
    </lineage>
</organism>
<gene>
    <name evidence="2" type="ORF">AGERDE_LOCUS5074</name>
</gene>
<dbReference type="PANTHER" id="PTHR47160:SF10">
    <property type="entry name" value="MULE TRANSPOSASE DOMAIN-CONTAINING PROTEIN"/>
    <property type="match status" value="1"/>
</dbReference>
<evidence type="ECO:0000313" key="3">
    <source>
        <dbReference type="Proteomes" id="UP000789831"/>
    </source>
</evidence>
<dbReference type="InterPro" id="IPR018289">
    <property type="entry name" value="MULE_transposase_dom"/>
</dbReference>
<dbReference type="Pfam" id="PF10551">
    <property type="entry name" value="MULE"/>
    <property type="match status" value="1"/>
</dbReference>
<proteinExistence type="predicted"/>
<dbReference type="Proteomes" id="UP000789831">
    <property type="component" value="Unassembled WGS sequence"/>
</dbReference>
<feature type="domain" description="MULE transposase" evidence="1">
    <location>
        <begin position="140"/>
        <end position="238"/>
    </location>
</feature>
<reference evidence="2" key="1">
    <citation type="submission" date="2021-06" db="EMBL/GenBank/DDBJ databases">
        <authorList>
            <person name="Kallberg Y."/>
            <person name="Tangrot J."/>
            <person name="Rosling A."/>
        </authorList>
    </citation>
    <scope>NUCLEOTIDE SEQUENCE</scope>
    <source>
        <strain evidence="2">MT106</strain>
    </source>
</reference>
<name>A0A9N9F9G0_9GLOM</name>
<dbReference type="EMBL" id="CAJVPL010000646">
    <property type="protein sequence ID" value="CAG8517757.1"/>
    <property type="molecule type" value="Genomic_DNA"/>
</dbReference>
<accession>A0A9N9F9G0</accession>
<evidence type="ECO:0000259" key="1">
    <source>
        <dbReference type="Pfam" id="PF10551"/>
    </source>
</evidence>
<comment type="caution">
    <text evidence="2">The sequence shown here is derived from an EMBL/GenBank/DDBJ whole genome shotgun (WGS) entry which is preliminary data.</text>
</comment>
<dbReference type="PANTHER" id="PTHR47160">
    <property type="entry name" value="PUTATIVE-RELATED"/>
    <property type="match status" value="1"/>
</dbReference>